<organism evidence="2 3">
    <name type="scientific">Canavalia gladiata</name>
    <name type="common">Sword bean</name>
    <name type="synonym">Dolichos gladiatus</name>
    <dbReference type="NCBI Taxonomy" id="3824"/>
    <lineage>
        <taxon>Eukaryota</taxon>
        <taxon>Viridiplantae</taxon>
        <taxon>Streptophyta</taxon>
        <taxon>Embryophyta</taxon>
        <taxon>Tracheophyta</taxon>
        <taxon>Spermatophyta</taxon>
        <taxon>Magnoliopsida</taxon>
        <taxon>eudicotyledons</taxon>
        <taxon>Gunneridae</taxon>
        <taxon>Pentapetalae</taxon>
        <taxon>rosids</taxon>
        <taxon>fabids</taxon>
        <taxon>Fabales</taxon>
        <taxon>Fabaceae</taxon>
        <taxon>Papilionoideae</taxon>
        <taxon>50 kb inversion clade</taxon>
        <taxon>NPAAA clade</taxon>
        <taxon>indigoferoid/millettioid clade</taxon>
        <taxon>Phaseoleae</taxon>
        <taxon>Canavalia</taxon>
    </lineage>
</organism>
<keyword evidence="3" id="KW-1185">Reference proteome</keyword>
<keyword evidence="1" id="KW-1133">Transmembrane helix</keyword>
<accession>A0AAN9R2T6</accession>
<reference evidence="2 3" key="1">
    <citation type="submission" date="2024-01" db="EMBL/GenBank/DDBJ databases">
        <title>The genomes of 5 underutilized Papilionoideae crops provide insights into root nodulation and disease resistanc.</title>
        <authorList>
            <person name="Jiang F."/>
        </authorList>
    </citation>
    <scope>NUCLEOTIDE SEQUENCE [LARGE SCALE GENOMIC DNA]</scope>
    <source>
        <strain evidence="2">LVBAO_FW01</strain>
        <tissue evidence="2">Leaves</tissue>
    </source>
</reference>
<sequence>MNVLALKLESLNERKKLSSYSGGILPLPDIKIVIDEPPQLLYPKIFEFFKPHWIFVDFPRSQIVTLFFLFPISLLLLKKTNIILI</sequence>
<gene>
    <name evidence="2" type="ORF">VNO77_02182</name>
</gene>
<evidence type="ECO:0000313" key="2">
    <source>
        <dbReference type="EMBL" id="KAK7360200.1"/>
    </source>
</evidence>
<dbReference type="Proteomes" id="UP001367508">
    <property type="component" value="Unassembled WGS sequence"/>
</dbReference>
<evidence type="ECO:0000256" key="1">
    <source>
        <dbReference type="SAM" id="Phobius"/>
    </source>
</evidence>
<feature type="transmembrane region" description="Helical" evidence="1">
    <location>
        <begin position="58"/>
        <end position="77"/>
    </location>
</feature>
<evidence type="ECO:0000313" key="3">
    <source>
        <dbReference type="Proteomes" id="UP001367508"/>
    </source>
</evidence>
<dbReference type="AlphaFoldDB" id="A0AAN9R2T6"/>
<name>A0AAN9R2T6_CANGL</name>
<comment type="caution">
    <text evidence="2">The sequence shown here is derived from an EMBL/GenBank/DDBJ whole genome shotgun (WGS) entry which is preliminary data.</text>
</comment>
<protein>
    <submittedName>
        <fullName evidence="2">Uncharacterized protein</fullName>
    </submittedName>
</protein>
<dbReference type="EMBL" id="JAYMYQ010000001">
    <property type="protein sequence ID" value="KAK7360200.1"/>
    <property type="molecule type" value="Genomic_DNA"/>
</dbReference>
<keyword evidence="1" id="KW-0812">Transmembrane</keyword>
<keyword evidence="1" id="KW-0472">Membrane</keyword>
<proteinExistence type="predicted"/>